<organism evidence="2 3">
    <name type="scientific">Nocardia pseudobrasiliensis</name>
    <dbReference type="NCBI Taxonomy" id="45979"/>
    <lineage>
        <taxon>Bacteria</taxon>
        <taxon>Bacillati</taxon>
        <taxon>Actinomycetota</taxon>
        <taxon>Actinomycetes</taxon>
        <taxon>Mycobacteriales</taxon>
        <taxon>Nocardiaceae</taxon>
        <taxon>Nocardia</taxon>
    </lineage>
</organism>
<dbReference type="RefSeq" id="WP_068002981.1">
    <property type="nucleotide sequence ID" value="NZ_QQBC01000012.1"/>
</dbReference>
<keyword evidence="1" id="KW-1133">Transmembrane helix</keyword>
<keyword evidence="3" id="KW-1185">Reference proteome</keyword>
<evidence type="ECO:0000256" key="1">
    <source>
        <dbReference type="SAM" id="Phobius"/>
    </source>
</evidence>
<keyword evidence="1" id="KW-0812">Transmembrane</keyword>
<feature type="transmembrane region" description="Helical" evidence="1">
    <location>
        <begin position="63"/>
        <end position="83"/>
    </location>
</feature>
<keyword evidence="1" id="KW-0472">Membrane</keyword>
<feature type="transmembrane region" description="Helical" evidence="1">
    <location>
        <begin position="12"/>
        <end position="32"/>
    </location>
</feature>
<feature type="transmembrane region" description="Helical" evidence="1">
    <location>
        <begin position="89"/>
        <end position="108"/>
    </location>
</feature>
<evidence type="ECO:0000313" key="3">
    <source>
        <dbReference type="Proteomes" id="UP000254869"/>
    </source>
</evidence>
<dbReference type="Proteomes" id="UP000254869">
    <property type="component" value="Unassembled WGS sequence"/>
</dbReference>
<dbReference type="EMBL" id="QQBC01000012">
    <property type="protein sequence ID" value="RDI62843.1"/>
    <property type="molecule type" value="Genomic_DNA"/>
</dbReference>
<protein>
    <submittedName>
        <fullName evidence="2">Uncharacterized protein</fullName>
    </submittedName>
</protein>
<dbReference type="STRING" id="1210086.GCA_001613105_05280"/>
<name>A0A370HWE9_9NOCA</name>
<proteinExistence type="predicted"/>
<comment type="caution">
    <text evidence="2">The sequence shown here is derived from an EMBL/GenBank/DDBJ whole genome shotgun (WGS) entry which is preliminary data.</text>
</comment>
<sequence>MSRSPLPVRIAALGVGIHAIDHILVILIPPLGVNPGTFYHLISAPIYAALIAPLLRGRAWSRILITFLLACQFLGRFVVWILFPQTGAHLALIVGWAISIVVLVLLWAPRASRAHFRAVGSAKTASA</sequence>
<evidence type="ECO:0000313" key="2">
    <source>
        <dbReference type="EMBL" id="RDI62843.1"/>
    </source>
</evidence>
<accession>A0A370HWE9</accession>
<dbReference type="AlphaFoldDB" id="A0A370HWE9"/>
<feature type="transmembrane region" description="Helical" evidence="1">
    <location>
        <begin position="38"/>
        <end position="56"/>
    </location>
</feature>
<gene>
    <name evidence="2" type="ORF">DFR76_112161</name>
</gene>
<reference evidence="2 3" key="1">
    <citation type="submission" date="2018-07" db="EMBL/GenBank/DDBJ databases">
        <title>Genomic Encyclopedia of Type Strains, Phase IV (KMG-IV): sequencing the most valuable type-strain genomes for metagenomic binning, comparative biology and taxonomic classification.</title>
        <authorList>
            <person name="Goeker M."/>
        </authorList>
    </citation>
    <scope>NUCLEOTIDE SEQUENCE [LARGE SCALE GENOMIC DNA]</scope>
    <source>
        <strain evidence="2 3">DSM 44290</strain>
    </source>
</reference>